<gene>
    <name evidence="1" type="ORF">GYA55_11300</name>
</gene>
<dbReference type="AlphaFoldDB" id="A0A7X9FTS0"/>
<evidence type="ECO:0000313" key="2">
    <source>
        <dbReference type="Proteomes" id="UP000524246"/>
    </source>
</evidence>
<feature type="non-terminal residue" evidence="1">
    <location>
        <position position="1"/>
    </location>
</feature>
<protein>
    <submittedName>
        <fullName evidence="1">Uncharacterized protein</fullName>
    </submittedName>
</protein>
<organism evidence="1 2">
    <name type="scientific">SAR324 cluster bacterium</name>
    <dbReference type="NCBI Taxonomy" id="2024889"/>
    <lineage>
        <taxon>Bacteria</taxon>
        <taxon>Deltaproteobacteria</taxon>
        <taxon>SAR324 cluster</taxon>
    </lineage>
</organism>
<name>A0A7X9FTS0_9DELT</name>
<proteinExistence type="predicted"/>
<dbReference type="Proteomes" id="UP000524246">
    <property type="component" value="Unassembled WGS sequence"/>
</dbReference>
<dbReference type="EMBL" id="JAAZON010000516">
    <property type="protein sequence ID" value="NMC63738.1"/>
    <property type="molecule type" value="Genomic_DNA"/>
</dbReference>
<comment type="caution">
    <text evidence="1">The sequence shown here is derived from an EMBL/GenBank/DDBJ whole genome shotgun (WGS) entry which is preliminary data.</text>
</comment>
<sequence>LSSVYEAFPKDVDPALDPEGFAMRRFVKVLLRAFEILKEKNIER</sequence>
<reference evidence="1 2" key="1">
    <citation type="journal article" date="2020" name="Biotechnol. Biofuels">
        <title>New insights from the biogas microbiome by comprehensive genome-resolved metagenomics of nearly 1600 species originating from multiple anaerobic digesters.</title>
        <authorList>
            <person name="Campanaro S."/>
            <person name="Treu L."/>
            <person name="Rodriguez-R L.M."/>
            <person name="Kovalovszki A."/>
            <person name="Ziels R.M."/>
            <person name="Maus I."/>
            <person name="Zhu X."/>
            <person name="Kougias P.G."/>
            <person name="Basile A."/>
            <person name="Luo G."/>
            <person name="Schluter A."/>
            <person name="Konstantinidis K.T."/>
            <person name="Angelidaki I."/>
        </authorList>
    </citation>
    <scope>NUCLEOTIDE SEQUENCE [LARGE SCALE GENOMIC DNA]</scope>
    <source>
        <strain evidence="1">AS27yjCOA_65</strain>
    </source>
</reference>
<evidence type="ECO:0000313" key="1">
    <source>
        <dbReference type="EMBL" id="NMC63738.1"/>
    </source>
</evidence>
<accession>A0A7X9FTS0</accession>